<comment type="similarity">
    <text evidence="1">Belongs to the aldehyde dehydrogenase family.</text>
</comment>
<dbReference type="Pfam" id="PF00171">
    <property type="entry name" value="Aldedh"/>
    <property type="match status" value="1"/>
</dbReference>
<keyword evidence="2" id="KW-0521">NADP</keyword>
<keyword evidence="3" id="KW-0560">Oxidoreductase</keyword>
<dbReference type="InterPro" id="IPR044148">
    <property type="entry name" value="ALDH_GabD1-like"/>
</dbReference>
<dbReference type="InterPro" id="IPR016161">
    <property type="entry name" value="Ald_DH/histidinol_DH"/>
</dbReference>
<accession>A0A1I3F3N5</accession>
<evidence type="ECO:0000256" key="1">
    <source>
        <dbReference type="ARBA" id="ARBA00009986"/>
    </source>
</evidence>
<dbReference type="STRING" id="1576369.SAMN05421753_10570"/>
<dbReference type="Gene3D" id="3.40.309.10">
    <property type="entry name" value="Aldehyde Dehydrogenase, Chain A, domain 2"/>
    <property type="match status" value="1"/>
</dbReference>
<dbReference type="PANTHER" id="PTHR43217">
    <property type="entry name" value="SUCCINATE SEMIALDEHYDE DEHYDROGENASE [NAD(P)+] SAD"/>
    <property type="match status" value="1"/>
</dbReference>
<dbReference type="RefSeq" id="WP_092048939.1">
    <property type="nucleotide sequence ID" value="NZ_FOQD01000005.1"/>
</dbReference>
<evidence type="ECO:0000259" key="4">
    <source>
        <dbReference type="Pfam" id="PF00171"/>
    </source>
</evidence>
<dbReference type="AlphaFoldDB" id="A0A1I3F3N5"/>
<dbReference type="SUPFAM" id="SSF53720">
    <property type="entry name" value="ALDH-like"/>
    <property type="match status" value="1"/>
</dbReference>
<organism evidence="5 6">
    <name type="scientific">Planctomicrobium piriforme</name>
    <dbReference type="NCBI Taxonomy" id="1576369"/>
    <lineage>
        <taxon>Bacteria</taxon>
        <taxon>Pseudomonadati</taxon>
        <taxon>Planctomycetota</taxon>
        <taxon>Planctomycetia</taxon>
        <taxon>Planctomycetales</taxon>
        <taxon>Planctomycetaceae</taxon>
        <taxon>Planctomicrobium</taxon>
    </lineage>
</organism>
<dbReference type="FunFam" id="3.40.309.10:FF:000010">
    <property type="entry name" value="Gamma-aminobutyraldehyde dehydrogenase"/>
    <property type="match status" value="1"/>
</dbReference>
<sequence>MRKQELFSSINPTTETILAEYPALSEEELRSKVKGAAAAFQDWSQTSITHRADLLKSLKTELLSQRDDFAKLMTLEMGKPILQARAEIEKCAGLCDYYRTHGPQFLAPETVTGNTARKSYVRFDPLGPVLAVMPWNFPCWQVLRFAIPGLLAGNVCVLKHATNVLGSAARIEEIFLKAGYPAGVFCSLNTGRQSILPLISSNEIKAVTLTGSELAGRAVAEAAGRHLKKCVLELGGSDPFIVLPGVDIETTAQKAVEARTMNNGQSCIAAKRFIVHDECYDEFVDAMTAQMKSLTVGDPLDESSAIGPLARKDLRDTLHQQVRSTVKEGGKLLTGGKPVDRKGWFYEPTVFSDVSPQMTAFREELFGPVAPIIKAADADEAVALANQSSFGLGSSIWTKDIEQAEKLAARIESGCVFINQVTMSDASVPFGGIKNSGYGRELGEAGIREFVNMKTVWIG</sequence>
<evidence type="ECO:0000256" key="3">
    <source>
        <dbReference type="ARBA" id="ARBA00023002"/>
    </source>
</evidence>
<evidence type="ECO:0000313" key="5">
    <source>
        <dbReference type="EMBL" id="SFI05808.1"/>
    </source>
</evidence>
<dbReference type="InterPro" id="IPR016162">
    <property type="entry name" value="Ald_DH_N"/>
</dbReference>
<name>A0A1I3F3N5_9PLAN</name>
<dbReference type="InterPro" id="IPR047110">
    <property type="entry name" value="GABD/Sad-like"/>
</dbReference>
<feature type="domain" description="Aldehyde dehydrogenase" evidence="4">
    <location>
        <begin position="5"/>
        <end position="456"/>
    </location>
</feature>
<dbReference type="PANTHER" id="PTHR43217:SF1">
    <property type="entry name" value="SUCCINATE SEMIALDEHYDE DEHYDROGENASE [NAD(P)+] SAD"/>
    <property type="match status" value="1"/>
</dbReference>
<dbReference type="InterPro" id="IPR015590">
    <property type="entry name" value="Aldehyde_DH_dom"/>
</dbReference>
<dbReference type="Gene3D" id="3.40.605.10">
    <property type="entry name" value="Aldehyde Dehydrogenase, Chain A, domain 1"/>
    <property type="match status" value="1"/>
</dbReference>
<dbReference type="InterPro" id="IPR016163">
    <property type="entry name" value="Ald_DH_C"/>
</dbReference>
<gene>
    <name evidence="5" type="ORF">SAMN05421753_10570</name>
</gene>
<protein>
    <submittedName>
        <fullName evidence="5">Succinate-semialdehyde dehydrogenase / glutarate-semialdehyde dehydrogenase</fullName>
    </submittedName>
</protein>
<dbReference type="EMBL" id="FOQD01000005">
    <property type="protein sequence ID" value="SFI05808.1"/>
    <property type="molecule type" value="Genomic_DNA"/>
</dbReference>
<evidence type="ECO:0000313" key="6">
    <source>
        <dbReference type="Proteomes" id="UP000199518"/>
    </source>
</evidence>
<reference evidence="6" key="1">
    <citation type="submission" date="2016-10" db="EMBL/GenBank/DDBJ databases">
        <authorList>
            <person name="Varghese N."/>
            <person name="Submissions S."/>
        </authorList>
    </citation>
    <scope>NUCLEOTIDE SEQUENCE [LARGE SCALE GENOMIC DNA]</scope>
    <source>
        <strain evidence="6">DSM 26348</strain>
    </source>
</reference>
<proteinExistence type="inferred from homology"/>
<evidence type="ECO:0000256" key="2">
    <source>
        <dbReference type="ARBA" id="ARBA00022857"/>
    </source>
</evidence>
<dbReference type="GO" id="GO:0004030">
    <property type="term" value="F:aldehyde dehydrogenase [NAD(P)+] activity"/>
    <property type="evidence" value="ECO:0007669"/>
    <property type="project" value="InterPro"/>
</dbReference>
<dbReference type="CDD" id="cd07100">
    <property type="entry name" value="ALDH_SSADH1_GabD1"/>
    <property type="match status" value="1"/>
</dbReference>
<dbReference type="GO" id="GO:0004777">
    <property type="term" value="F:succinate-semialdehyde dehydrogenase (NAD+) activity"/>
    <property type="evidence" value="ECO:0007669"/>
    <property type="project" value="TreeGrafter"/>
</dbReference>
<dbReference type="FunFam" id="3.40.605.10:FF:000012">
    <property type="entry name" value="NAD-dependent succinate-semialdehyde dehydrogenase"/>
    <property type="match status" value="1"/>
</dbReference>
<dbReference type="Proteomes" id="UP000199518">
    <property type="component" value="Unassembled WGS sequence"/>
</dbReference>
<keyword evidence="6" id="KW-1185">Reference proteome</keyword>
<dbReference type="OrthoDB" id="4503395at2"/>